<evidence type="ECO:0000313" key="3">
    <source>
        <dbReference type="RefSeq" id="XP_025831346.1"/>
    </source>
</evidence>
<feature type="transmembrane region" description="Helical" evidence="1">
    <location>
        <begin position="59"/>
        <end position="79"/>
    </location>
</feature>
<dbReference type="InterPro" id="IPR011701">
    <property type="entry name" value="MFS"/>
</dbReference>
<keyword evidence="2" id="KW-1185">Reference proteome</keyword>
<proteinExistence type="predicted"/>
<dbReference type="AlphaFoldDB" id="A0A7F5R0Y2"/>
<keyword evidence="1" id="KW-0812">Transmembrane</keyword>
<dbReference type="SUPFAM" id="SSF103473">
    <property type="entry name" value="MFS general substrate transporter"/>
    <property type="match status" value="1"/>
</dbReference>
<dbReference type="GO" id="GO:0008028">
    <property type="term" value="F:monocarboxylic acid transmembrane transporter activity"/>
    <property type="evidence" value="ECO:0007669"/>
    <property type="project" value="TreeGrafter"/>
</dbReference>
<protein>
    <submittedName>
        <fullName evidence="3">Monocarboxylate transporter 13-like</fullName>
    </submittedName>
</protein>
<dbReference type="Pfam" id="PF07690">
    <property type="entry name" value="MFS_1"/>
    <property type="match status" value="1"/>
</dbReference>
<feature type="transmembrane region" description="Helical" evidence="1">
    <location>
        <begin position="121"/>
        <end position="142"/>
    </location>
</feature>
<dbReference type="Gene3D" id="1.20.1250.20">
    <property type="entry name" value="MFS general substrate transporter like domains"/>
    <property type="match status" value="1"/>
</dbReference>
<dbReference type="KEGG" id="apln:108741322"/>
<feature type="transmembrane region" description="Helical" evidence="1">
    <location>
        <begin position="21"/>
        <end position="47"/>
    </location>
</feature>
<dbReference type="PANTHER" id="PTHR11360:SF309">
    <property type="entry name" value="MONOCARBOXYLATE TRANSPORTER 7-LIKE PROTEIN"/>
    <property type="match status" value="1"/>
</dbReference>
<dbReference type="InterPro" id="IPR050327">
    <property type="entry name" value="Proton-linked_MCT"/>
</dbReference>
<evidence type="ECO:0000313" key="2">
    <source>
        <dbReference type="Proteomes" id="UP000192223"/>
    </source>
</evidence>
<name>A0A7F5R0Y2_AGRPL</name>
<feature type="transmembrane region" description="Helical" evidence="1">
    <location>
        <begin position="91"/>
        <end position="115"/>
    </location>
</feature>
<gene>
    <name evidence="3" type="primary">LOC108741322</name>
</gene>
<dbReference type="InterPro" id="IPR036259">
    <property type="entry name" value="MFS_trans_sf"/>
</dbReference>
<dbReference type="GeneID" id="108741322"/>
<dbReference type="OrthoDB" id="6499973at2759"/>
<evidence type="ECO:0000256" key="1">
    <source>
        <dbReference type="SAM" id="Phobius"/>
    </source>
</evidence>
<dbReference type="PANTHER" id="PTHR11360">
    <property type="entry name" value="MONOCARBOXYLATE TRANSPORTER"/>
    <property type="match status" value="1"/>
</dbReference>
<keyword evidence="1" id="KW-0472">Membrane</keyword>
<keyword evidence="1" id="KW-1133">Transmembrane helix</keyword>
<reference evidence="3" key="1">
    <citation type="submission" date="2025-08" db="UniProtKB">
        <authorList>
            <consortium name="RefSeq"/>
        </authorList>
    </citation>
    <scope>IDENTIFICATION</scope>
    <source>
        <tissue evidence="3">Entire body</tissue>
    </source>
</reference>
<sequence>MASEILNKSDKYKLLPPDGGYAHVINIAATPILTITLAPISSFALIFGPYLSQYHDETSSITIVTSVYVSLLHLTGLLANCFLQKLSYRTVALIGAVLHFSGNVMSIFTVDLIFLTVSYGVIQGLGAGLLIPSSLSAINAYYNVKKPTAMAIGQTMVALLSSAYPEFTRILLENYGFRGTQAIFTAINLHIVVGSLLLQPVEKHLKRKSIVDDMVAAIASEVQHFLDCSENHLSCPSRVNLVETNSSTSNIVIQNNEEDEEEINNIKILDCTVLKDAWYWNISIGLAVSFISETNFMAI</sequence>
<dbReference type="RefSeq" id="XP_025831346.1">
    <property type="nucleotide sequence ID" value="XM_025975561.1"/>
</dbReference>
<organism evidence="2 3">
    <name type="scientific">Agrilus planipennis</name>
    <name type="common">Emerald ash borer</name>
    <name type="synonym">Agrilus marcopoli</name>
    <dbReference type="NCBI Taxonomy" id="224129"/>
    <lineage>
        <taxon>Eukaryota</taxon>
        <taxon>Metazoa</taxon>
        <taxon>Ecdysozoa</taxon>
        <taxon>Arthropoda</taxon>
        <taxon>Hexapoda</taxon>
        <taxon>Insecta</taxon>
        <taxon>Pterygota</taxon>
        <taxon>Neoptera</taxon>
        <taxon>Endopterygota</taxon>
        <taxon>Coleoptera</taxon>
        <taxon>Polyphaga</taxon>
        <taxon>Elateriformia</taxon>
        <taxon>Buprestoidea</taxon>
        <taxon>Buprestidae</taxon>
        <taxon>Agrilinae</taxon>
        <taxon>Agrilus</taxon>
    </lineage>
</organism>
<dbReference type="Proteomes" id="UP000192223">
    <property type="component" value="Unplaced"/>
</dbReference>
<accession>A0A7F5R0Y2</accession>
<dbReference type="InParanoid" id="A0A7F5R0Y2"/>